<evidence type="ECO:0000313" key="2">
    <source>
        <dbReference type="Proteomes" id="UP000499080"/>
    </source>
</evidence>
<accession>A0A4Y2D3I0</accession>
<comment type="caution">
    <text evidence="1">The sequence shown here is derived from an EMBL/GenBank/DDBJ whole genome shotgun (WGS) entry which is preliminary data.</text>
</comment>
<organism evidence="1 2">
    <name type="scientific">Araneus ventricosus</name>
    <name type="common">Orbweaver spider</name>
    <name type="synonym">Epeira ventricosa</name>
    <dbReference type="NCBI Taxonomy" id="182803"/>
    <lineage>
        <taxon>Eukaryota</taxon>
        <taxon>Metazoa</taxon>
        <taxon>Ecdysozoa</taxon>
        <taxon>Arthropoda</taxon>
        <taxon>Chelicerata</taxon>
        <taxon>Arachnida</taxon>
        <taxon>Araneae</taxon>
        <taxon>Araneomorphae</taxon>
        <taxon>Entelegynae</taxon>
        <taxon>Araneoidea</taxon>
        <taxon>Araneidae</taxon>
        <taxon>Araneus</taxon>
    </lineage>
</organism>
<dbReference type="EMBL" id="BGPR01000297">
    <property type="protein sequence ID" value="GBM11253.1"/>
    <property type="molecule type" value="Genomic_DNA"/>
</dbReference>
<dbReference type="OrthoDB" id="10592834at2759"/>
<dbReference type="AlphaFoldDB" id="A0A4Y2D3I0"/>
<name>A0A4Y2D3I0_ARAVE</name>
<reference evidence="1 2" key="1">
    <citation type="journal article" date="2019" name="Sci. Rep.">
        <title>Orb-weaving spider Araneus ventricosus genome elucidates the spidroin gene catalogue.</title>
        <authorList>
            <person name="Kono N."/>
            <person name="Nakamura H."/>
            <person name="Ohtoshi R."/>
            <person name="Moran D.A.P."/>
            <person name="Shinohara A."/>
            <person name="Yoshida Y."/>
            <person name="Fujiwara M."/>
            <person name="Mori M."/>
            <person name="Tomita M."/>
            <person name="Arakawa K."/>
        </authorList>
    </citation>
    <scope>NUCLEOTIDE SEQUENCE [LARGE SCALE GENOMIC DNA]</scope>
</reference>
<evidence type="ECO:0000313" key="1">
    <source>
        <dbReference type="EMBL" id="GBM11253.1"/>
    </source>
</evidence>
<sequence length="149" mass="16789">MCRPFRLLFCDQPIRLLPPDLQPPRSPDVFPSRAPPTTCKRRVATLAQRRGKELEVHITSRSVGLLDLETPGLQDAIFPTMKSSNHFSTNFNLPPDLDQDAKGADITNGYNKGTLRAHTTLKPRKNGGKRSNSIHYIPETMQFTNSLFF</sequence>
<proteinExistence type="predicted"/>
<gene>
    <name evidence="1" type="ORF">AVEN_267822_1</name>
</gene>
<protein>
    <submittedName>
        <fullName evidence="1">Uncharacterized protein</fullName>
    </submittedName>
</protein>
<dbReference type="Proteomes" id="UP000499080">
    <property type="component" value="Unassembled WGS sequence"/>
</dbReference>
<keyword evidence="2" id="KW-1185">Reference proteome</keyword>